<evidence type="ECO:0000313" key="4">
    <source>
        <dbReference type="EMBL" id="KAH0815509.1"/>
    </source>
</evidence>
<evidence type="ECO:0000313" key="5">
    <source>
        <dbReference type="Proteomes" id="UP000719412"/>
    </source>
</evidence>
<evidence type="ECO:0000259" key="3">
    <source>
        <dbReference type="PROSITE" id="PS50888"/>
    </source>
</evidence>
<reference evidence="4" key="2">
    <citation type="submission" date="2021-08" db="EMBL/GenBank/DDBJ databases">
        <authorList>
            <person name="Eriksson T."/>
        </authorList>
    </citation>
    <scope>NUCLEOTIDE SEQUENCE</scope>
    <source>
        <strain evidence="4">Stoneville</strain>
        <tissue evidence="4">Whole head</tissue>
    </source>
</reference>
<keyword evidence="5" id="KW-1185">Reference proteome</keyword>
<feature type="compositionally biased region" description="Basic and acidic residues" evidence="2">
    <location>
        <begin position="234"/>
        <end position="246"/>
    </location>
</feature>
<protein>
    <recommendedName>
        <fullName evidence="3">BHLH domain-containing protein</fullName>
    </recommendedName>
</protein>
<dbReference type="GO" id="GO:0003700">
    <property type="term" value="F:DNA-binding transcription factor activity"/>
    <property type="evidence" value="ECO:0007669"/>
    <property type="project" value="InterPro"/>
</dbReference>
<feature type="region of interest" description="Disordered" evidence="2">
    <location>
        <begin position="187"/>
        <end position="246"/>
    </location>
</feature>
<keyword evidence="1" id="KW-0238">DNA-binding</keyword>
<dbReference type="InterPro" id="IPR011598">
    <property type="entry name" value="bHLH_dom"/>
</dbReference>
<dbReference type="InterPro" id="IPR036638">
    <property type="entry name" value="HLH_DNA-bd_sf"/>
</dbReference>
<dbReference type="InterPro" id="IPR050433">
    <property type="entry name" value="Myc_transcription_factors"/>
</dbReference>
<dbReference type="GO" id="GO:0046983">
    <property type="term" value="F:protein dimerization activity"/>
    <property type="evidence" value="ECO:0007669"/>
    <property type="project" value="InterPro"/>
</dbReference>
<dbReference type="PANTHER" id="PTHR45851">
    <property type="entry name" value="MYC PROTO-ONCOGENE"/>
    <property type="match status" value="1"/>
</dbReference>
<accession>A0A8J6HIY4</accession>
<dbReference type="AlphaFoldDB" id="A0A8J6HIY4"/>
<dbReference type="Pfam" id="PF00010">
    <property type="entry name" value="HLH"/>
    <property type="match status" value="1"/>
</dbReference>
<proteinExistence type="predicted"/>
<dbReference type="PRINTS" id="PR00044">
    <property type="entry name" value="LEUZIPPRMYC"/>
</dbReference>
<sequence length="324" mass="37155">MREGRRLMQTPTLSAAADREYALRTGERVAWETFLVEVVPLPFCTERKWSECSRFVHGCSEFHAGGFLQRTPMQSAHSIITRYARASGGNPLIFDFFCVAVFLTARPRRKGPSSRRAWERLEGGGLRTAPTVVQEEIDVVSLGDKFSVSKVVAGALPTNPSTKDRRQLQMTMESCFPRGLKTIMPVKRVAAPGPTKKAPENRGRARQYKRVKQNQRQYKKRNNYGPSSDSEPEPLEKRHLHNNMERQRRIDLRNLFNDLKKLVPEVNKKQRAAKVLILRGAAQYCEDLSKTSDVLGMRVEHLRQKQARLRAQLSKLRRDWASKR</sequence>
<dbReference type="GO" id="GO:0003677">
    <property type="term" value="F:DNA binding"/>
    <property type="evidence" value="ECO:0007669"/>
    <property type="project" value="UniProtKB-KW"/>
</dbReference>
<dbReference type="PROSITE" id="PS50888">
    <property type="entry name" value="BHLH"/>
    <property type="match status" value="1"/>
</dbReference>
<name>A0A8J6HIY4_TENMO</name>
<organism evidence="4 5">
    <name type="scientific">Tenebrio molitor</name>
    <name type="common">Yellow mealworm beetle</name>
    <dbReference type="NCBI Taxonomy" id="7067"/>
    <lineage>
        <taxon>Eukaryota</taxon>
        <taxon>Metazoa</taxon>
        <taxon>Ecdysozoa</taxon>
        <taxon>Arthropoda</taxon>
        <taxon>Hexapoda</taxon>
        <taxon>Insecta</taxon>
        <taxon>Pterygota</taxon>
        <taxon>Neoptera</taxon>
        <taxon>Endopterygota</taxon>
        <taxon>Coleoptera</taxon>
        <taxon>Polyphaga</taxon>
        <taxon>Cucujiformia</taxon>
        <taxon>Tenebrionidae</taxon>
        <taxon>Tenebrio</taxon>
    </lineage>
</organism>
<evidence type="ECO:0000256" key="1">
    <source>
        <dbReference type="ARBA" id="ARBA00023125"/>
    </source>
</evidence>
<dbReference type="Gene3D" id="4.10.280.10">
    <property type="entry name" value="Helix-loop-helix DNA-binding domain"/>
    <property type="match status" value="1"/>
</dbReference>
<dbReference type="CDD" id="cd11400">
    <property type="entry name" value="bHLHzip_Myc"/>
    <property type="match status" value="1"/>
</dbReference>
<dbReference type="Proteomes" id="UP000719412">
    <property type="component" value="Unassembled WGS sequence"/>
</dbReference>
<dbReference type="SUPFAM" id="SSF47459">
    <property type="entry name" value="HLH, helix-loop-helix DNA-binding domain"/>
    <property type="match status" value="1"/>
</dbReference>
<dbReference type="InterPro" id="IPR002418">
    <property type="entry name" value="Tscrpt_reg_Myc"/>
</dbReference>
<feature type="domain" description="BHLH" evidence="3">
    <location>
        <begin position="236"/>
        <end position="288"/>
    </location>
</feature>
<feature type="compositionally biased region" description="Basic residues" evidence="2">
    <location>
        <begin position="204"/>
        <end position="222"/>
    </location>
</feature>
<reference evidence="4" key="1">
    <citation type="journal article" date="2020" name="J Insects Food Feed">
        <title>The yellow mealworm (Tenebrio molitor) genome: a resource for the emerging insects as food and feed industry.</title>
        <authorList>
            <person name="Eriksson T."/>
            <person name="Andere A."/>
            <person name="Kelstrup H."/>
            <person name="Emery V."/>
            <person name="Picard C."/>
        </authorList>
    </citation>
    <scope>NUCLEOTIDE SEQUENCE</scope>
    <source>
        <strain evidence="4">Stoneville</strain>
        <tissue evidence="4">Whole head</tissue>
    </source>
</reference>
<dbReference type="EMBL" id="JABDTM020023001">
    <property type="protein sequence ID" value="KAH0815509.1"/>
    <property type="molecule type" value="Genomic_DNA"/>
</dbReference>
<dbReference type="SMART" id="SM00353">
    <property type="entry name" value="HLH"/>
    <property type="match status" value="1"/>
</dbReference>
<evidence type="ECO:0000256" key="2">
    <source>
        <dbReference type="SAM" id="MobiDB-lite"/>
    </source>
</evidence>
<dbReference type="FunFam" id="4.10.280.10:FF:000019">
    <property type="entry name" value="Myc proto-oncogene protein"/>
    <property type="match status" value="1"/>
</dbReference>
<comment type="caution">
    <text evidence="4">The sequence shown here is derived from an EMBL/GenBank/DDBJ whole genome shotgun (WGS) entry which is preliminary data.</text>
</comment>
<gene>
    <name evidence="4" type="ORF">GEV33_007281</name>
</gene>